<accession>A0A9P0BS80</accession>
<dbReference type="OrthoDB" id="7386676at2759"/>
<proteinExistence type="predicted"/>
<protein>
    <submittedName>
        <fullName evidence="1">Uncharacterized protein</fullName>
    </submittedName>
</protein>
<reference evidence="1" key="1">
    <citation type="submission" date="2021-12" db="EMBL/GenBank/DDBJ databases">
        <authorList>
            <person name="King R."/>
        </authorList>
    </citation>
    <scope>NUCLEOTIDE SEQUENCE</scope>
</reference>
<evidence type="ECO:0000313" key="1">
    <source>
        <dbReference type="EMBL" id="CAH0594508.1"/>
    </source>
</evidence>
<dbReference type="AlphaFoldDB" id="A0A9P0BS80"/>
<dbReference type="Proteomes" id="UP001154114">
    <property type="component" value="Chromosome 20"/>
</dbReference>
<name>A0A9P0BS80_CHRIL</name>
<evidence type="ECO:0000313" key="2">
    <source>
        <dbReference type="Proteomes" id="UP001154114"/>
    </source>
</evidence>
<sequence length="263" mass="28592">MAARSNRNLKANPIPEFPDVSSRLDMVTELSGPALKAMRSSLSLSETAEASRSAASRSTCNTLSMVSTPWSTESWCSLSDSITDLSQLSQSTSYTSWTDTLDSPSTLSVNPRSTSTTGVPTRTLASISKTTVTIYSLASTPCYNSHQMFVSPIESESERDTLSSWTLETFTSTGLISTNGPQPVKARFPWSPATQASVSDYYPSSLDTLGSRKGSRVSIMSKPSPYKMEVQYPINYLTYNTRADDQPALQWTLANENGIPVIC</sequence>
<dbReference type="EMBL" id="LR824023">
    <property type="protein sequence ID" value="CAH0594508.1"/>
    <property type="molecule type" value="Genomic_DNA"/>
</dbReference>
<keyword evidence="2" id="KW-1185">Reference proteome</keyword>
<organism evidence="1 2">
    <name type="scientific">Chrysodeixis includens</name>
    <name type="common">Soybean looper</name>
    <name type="synonym">Pseudoplusia includens</name>
    <dbReference type="NCBI Taxonomy" id="689277"/>
    <lineage>
        <taxon>Eukaryota</taxon>
        <taxon>Metazoa</taxon>
        <taxon>Ecdysozoa</taxon>
        <taxon>Arthropoda</taxon>
        <taxon>Hexapoda</taxon>
        <taxon>Insecta</taxon>
        <taxon>Pterygota</taxon>
        <taxon>Neoptera</taxon>
        <taxon>Endopterygota</taxon>
        <taxon>Lepidoptera</taxon>
        <taxon>Glossata</taxon>
        <taxon>Ditrysia</taxon>
        <taxon>Noctuoidea</taxon>
        <taxon>Noctuidae</taxon>
        <taxon>Plusiinae</taxon>
        <taxon>Chrysodeixis</taxon>
    </lineage>
</organism>
<gene>
    <name evidence="1" type="ORF">CINC_LOCUS6420</name>
</gene>